<sequence length="264" mass="27317">MAHSRGRSRPDVDGLVELRGAEGAGEGAVVLVHGLGATGRSFGRLLPLLPDDAVPVLVELPRGAAVPDEAAALAHALDDAGVRAATVVGHSRGGAVAVALAEARPDLVGRLVLLDTPPTPASRLTARSPRERLLAVPGLGRVLWSLAPRAALRRGLGTAVARGTEVPDVLVDDLAATSHRAFVGASASLDDYLAARDLPARLATLAPVPVDVVVGTDDQRVDPSSWREPELPGVRLLRWEGVGHSPAWEAPQQVARLLADGAAR</sequence>
<evidence type="ECO:0000313" key="2">
    <source>
        <dbReference type="EMBL" id="MFC5061934.1"/>
    </source>
</evidence>
<dbReference type="Pfam" id="PF12697">
    <property type="entry name" value="Abhydrolase_6"/>
    <property type="match status" value="1"/>
</dbReference>
<protein>
    <submittedName>
        <fullName evidence="2">Alpha/beta fold hydrolase</fullName>
    </submittedName>
</protein>
<dbReference type="PANTHER" id="PTHR43194">
    <property type="entry name" value="HYDROLASE ALPHA/BETA FOLD FAMILY"/>
    <property type="match status" value="1"/>
</dbReference>
<dbReference type="InterPro" id="IPR050228">
    <property type="entry name" value="Carboxylesterase_BioH"/>
</dbReference>
<name>A0ABV9YKN5_9PSEU</name>
<evidence type="ECO:0000259" key="1">
    <source>
        <dbReference type="Pfam" id="PF12697"/>
    </source>
</evidence>
<dbReference type="InterPro" id="IPR000073">
    <property type="entry name" value="AB_hydrolase_1"/>
</dbReference>
<organism evidence="2 3">
    <name type="scientific">Actinomycetospora atypica</name>
    <dbReference type="NCBI Taxonomy" id="1290095"/>
    <lineage>
        <taxon>Bacteria</taxon>
        <taxon>Bacillati</taxon>
        <taxon>Actinomycetota</taxon>
        <taxon>Actinomycetes</taxon>
        <taxon>Pseudonocardiales</taxon>
        <taxon>Pseudonocardiaceae</taxon>
        <taxon>Actinomycetospora</taxon>
    </lineage>
</organism>
<proteinExistence type="predicted"/>
<dbReference type="InterPro" id="IPR029058">
    <property type="entry name" value="AB_hydrolase_fold"/>
</dbReference>
<evidence type="ECO:0000313" key="3">
    <source>
        <dbReference type="Proteomes" id="UP001595947"/>
    </source>
</evidence>
<dbReference type="GO" id="GO:0016787">
    <property type="term" value="F:hydrolase activity"/>
    <property type="evidence" value="ECO:0007669"/>
    <property type="project" value="UniProtKB-KW"/>
</dbReference>
<comment type="caution">
    <text evidence="2">The sequence shown here is derived from an EMBL/GenBank/DDBJ whole genome shotgun (WGS) entry which is preliminary data.</text>
</comment>
<dbReference type="RefSeq" id="WP_378035286.1">
    <property type="nucleotide sequence ID" value="NZ_JBHSIV010000005.1"/>
</dbReference>
<dbReference type="Gene3D" id="3.40.50.1820">
    <property type="entry name" value="alpha/beta hydrolase"/>
    <property type="match status" value="1"/>
</dbReference>
<dbReference type="PANTHER" id="PTHR43194:SF2">
    <property type="entry name" value="PEROXISOMAL MEMBRANE PROTEIN LPX1"/>
    <property type="match status" value="1"/>
</dbReference>
<dbReference type="PRINTS" id="PR00111">
    <property type="entry name" value="ABHYDROLASE"/>
</dbReference>
<dbReference type="SUPFAM" id="SSF53474">
    <property type="entry name" value="alpha/beta-Hydrolases"/>
    <property type="match status" value="1"/>
</dbReference>
<dbReference type="EMBL" id="JBHSIV010000005">
    <property type="protein sequence ID" value="MFC5061934.1"/>
    <property type="molecule type" value="Genomic_DNA"/>
</dbReference>
<accession>A0ABV9YKN5</accession>
<keyword evidence="2" id="KW-0378">Hydrolase</keyword>
<reference evidence="3" key="1">
    <citation type="journal article" date="2019" name="Int. J. Syst. Evol. Microbiol.">
        <title>The Global Catalogue of Microorganisms (GCM) 10K type strain sequencing project: providing services to taxonomists for standard genome sequencing and annotation.</title>
        <authorList>
            <consortium name="The Broad Institute Genomics Platform"/>
            <consortium name="The Broad Institute Genome Sequencing Center for Infectious Disease"/>
            <person name="Wu L."/>
            <person name="Ma J."/>
        </authorList>
    </citation>
    <scope>NUCLEOTIDE SEQUENCE [LARGE SCALE GENOMIC DNA]</scope>
    <source>
        <strain evidence="3">CGMCC 4.7093</strain>
    </source>
</reference>
<keyword evidence="3" id="KW-1185">Reference proteome</keyword>
<gene>
    <name evidence="2" type="ORF">ACFPBZ_06935</name>
</gene>
<dbReference type="Proteomes" id="UP001595947">
    <property type="component" value="Unassembled WGS sequence"/>
</dbReference>
<feature type="domain" description="AB hydrolase-1" evidence="1">
    <location>
        <begin position="29"/>
        <end position="256"/>
    </location>
</feature>